<dbReference type="Pfam" id="PF01661">
    <property type="entry name" value="Macro"/>
    <property type="match status" value="1"/>
</dbReference>
<accession>A0A2R6B4J8</accession>
<dbReference type="SMART" id="SM00506">
    <property type="entry name" value="A1pp"/>
    <property type="match status" value="1"/>
</dbReference>
<comment type="caution">
    <text evidence="2">The sequence shown here is derived from an EMBL/GenBank/DDBJ whole genome shotgun (WGS) entry which is preliminary data.</text>
</comment>
<dbReference type="Proteomes" id="UP000241284">
    <property type="component" value="Unassembled WGS sequence"/>
</dbReference>
<dbReference type="EMBL" id="NEXH01000045">
    <property type="protein sequence ID" value="PSN93575.1"/>
    <property type="molecule type" value="Genomic_DNA"/>
</dbReference>
<dbReference type="AlphaFoldDB" id="A0A2R6B4J8"/>
<dbReference type="PROSITE" id="PS51154">
    <property type="entry name" value="MACRO"/>
    <property type="match status" value="1"/>
</dbReference>
<sequence length="176" mass="18676">MTVRIIQGDITELSADVIVNAANSWLKHGGGVALAIANKGGKTIQDESDECVAQNGPVPTGGVAVTGAGKLKANFIIHAVGPVYGESEHEALLESTFRNTLIKAEELGARTIALPAISTGAYGYPADQCARILVRVISKFAEKAQVLKEITVCLYDSRTYEVFRNVFRTSLKSAAV</sequence>
<dbReference type="SUPFAM" id="SSF52949">
    <property type="entry name" value="Macro domain-like"/>
    <property type="match status" value="1"/>
</dbReference>
<dbReference type="InterPro" id="IPR043472">
    <property type="entry name" value="Macro_dom-like"/>
</dbReference>
<feature type="domain" description="Macro" evidence="1">
    <location>
        <begin position="1"/>
        <end position="171"/>
    </location>
</feature>
<dbReference type="InterPro" id="IPR002589">
    <property type="entry name" value="Macro_dom"/>
</dbReference>
<dbReference type="CDD" id="cd02907">
    <property type="entry name" value="Macro_Af1521_BAL-like"/>
    <property type="match status" value="1"/>
</dbReference>
<dbReference type="PANTHER" id="PTHR11106:SF111">
    <property type="entry name" value="MACRO DOMAIN-CONTAINING PROTEIN"/>
    <property type="match status" value="1"/>
</dbReference>
<name>A0A2R6B4J8_9ARCH</name>
<proteinExistence type="predicted"/>
<gene>
    <name evidence="2" type="ORF">B9Q06_11680</name>
</gene>
<evidence type="ECO:0000313" key="3">
    <source>
        <dbReference type="Proteomes" id="UP000241284"/>
    </source>
</evidence>
<evidence type="ECO:0000259" key="1">
    <source>
        <dbReference type="PROSITE" id="PS51154"/>
    </source>
</evidence>
<dbReference type="PANTHER" id="PTHR11106">
    <property type="entry name" value="GANGLIOSIDE INDUCED DIFFERENTIATION ASSOCIATED PROTEIN 2-RELATED"/>
    <property type="match status" value="1"/>
</dbReference>
<organism evidence="2 3">
    <name type="scientific">Candidatus Marsarchaeota G2 archaeon ECH_B_2</name>
    <dbReference type="NCBI Taxonomy" id="1978160"/>
    <lineage>
        <taxon>Archaea</taxon>
        <taxon>Candidatus Marsarchaeota</taxon>
        <taxon>Candidatus Marsarchaeota group 2</taxon>
    </lineage>
</organism>
<protein>
    <submittedName>
        <fullName evidence="2">O-acetyl-ADP-ribose deacetylase</fullName>
    </submittedName>
</protein>
<dbReference type="Gene3D" id="3.40.220.10">
    <property type="entry name" value="Leucine Aminopeptidase, subunit E, domain 1"/>
    <property type="match status" value="1"/>
</dbReference>
<evidence type="ECO:0000313" key="2">
    <source>
        <dbReference type="EMBL" id="PSN93575.1"/>
    </source>
</evidence>
<reference evidence="2 3" key="1">
    <citation type="submission" date="2017-04" db="EMBL/GenBank/DDBJ databases">
        <title>Novel microbial lineages endemic to geothermal iron-oxide mats fill important gaps in the evolutionary history of Archaea.</title>
        <authorList>
            <person name="Jay Z.J."/>
            <person name="Beam J.P."/>
            <person name="Dlakic M."/>
            <person name="Rusch D.B."/>
            <person name="Kozubal M.A."/>
            <person name="Inskeep W.P."/>
        </authorList>
    </citation>
    <scope>NUCLEOTIDE SEQUENCE [LARGE SCALE GENOMIC DNA]</scope>
    <source>
        <strain evidence="2">ECH_B_2</strain>
    </source>
</reference>